<dbReference type="PANTHER" id="PTHR41287:SF1">
    <property type="entry name" value="PROTEIN YMFN"/>
    <property type="match status" value="1"/>
</dbReference>
<evidence type="ECO:0000259" key="1">
    <source>
        <dbReference type="Pfam" id="PF03354"/>
    </source>
</evidence>
<feature type="domain" description="Terminase large subunit-like endonuclease" evidence="2">
    <location>
        <begin position="240"/>
        <end position="508"/>
    </location>
</feature>
<evidence type="ECO:0000313" key="4">
    <source>
        <dbReference type="Proteomes" id="UP000197781"/>
    </source>
</evidence>
<dbReference type="GO" id="GO:0004519">
    <property type="term" value="F:endonuclease activity"/>
    <property type="evidence" value="ECO:0007669"/>
    <property type="project" value="InterPro"/>
</dbReference>
<feature type="domain" description="Terminase large subunit-like ATPase" evidence="1">
    <location>
        <begin position="34"/>
        <end position="199"/>
    </location>
</feature>
<dbReference type="InterPro" id="IPR046462">
    <property type="entry name" value="TerL_nuclease"/>
</dbReference>
<dbReference type="InterPro" id="IPR046461">
    <property type="entry name" value="TerL_ATPase"/>
</dbReference>
<sequence>MAHDEQRALEPIEFMGMLNGVDDFYGQPLVLLDWQRSLLWDVYGTVNESGYRQYRYAYLEMPKKNGKTTMIAGLALYHLVCDGPGGQIYCCAADKKQAGLVYKAAVGMIEQDPELEALLKVKDSSKEIINRETGTTLVVLSAEAYSKHGINPTVVIFDELHAQPNRDLWDVMTFGAGAARKEPLWWVITTAGDDPDRHSIGFEIHDKALKFLSGELVDPTWYVRVYGIQDDFGFDPDKPEEDIYDEALWFRINPSLGHTISIESVRQEAVSARNSEASEKLFRWLRLNQWISLKKTGWQPLTLWDHTEGKWGRSELVGKRCYPGTDLSSTTDITAACYLFPPQNGIPDWRVIFDAWIPEDNMKERVRVDRVPYDKWVAQKYLHTTPGNVVDYDFVEARILDANKQYDIQTLGTDQWNSRMLSQRLIRGGVDVVEIPQNMQNMSPAMKMIEQLMKRGLMSHEANPVARWCWGNIVIAVDGNENIKPMKNKSRERIDLIVAMINAMATAMLFEEIDLNVGEFAEEEFLDKLWGGALI</sequence>
<dbReference type="Gene3D" id="3.40.50.300">
    <property type="entry name" value="P-loop containing nucleotide triphosphate hydrolases"/>
    <property type="match status" value="1"/>
</dbReference>
<dbReference type="InterPro" id="IPR027417">
    <property type="entry name" value="P-loop_NTPase"/>
</dbReference>
<gene>
    <name evidence="3" type="ORF">BP422_15635</name>
</gene>
<evidence type="ECO:0000313" key="3">
    <source>
        <dbReference type="EMBL" id="ASJ54872.1"/>
    </source>
</evidence>
<accession>A0A220MJ38</accession>
<dbReference type="Pfam" id="PF03354">
    <property type="entry name" value="TerL_ATPase"/>
    <property type="match status" value="1"/>
</dbReference>
<proteinExistence type="predicted"/>
<dbReference type="AlphaFoldDB" id="A0A220MJ38"/>
<reference evidence="3 4" key="1">
    <citation type="submission" date="2016-11" db="EMBL/GenBank/DDBJ databases">
        <authorList>
            <person name="Jaros S."/>
            <person name="Januszkiewicz K."/>
            <person name="Wedrychowicz H."/>
        </authorList>
    </citation>
    <scope>NUCLEOTIDE SEQUENCE [LARGE SCALE GENOMIC DNA]</scope>
    <source>
        <strain evidence="3 4">NF2</strain>
    </source>
</reference>
<name>A0A220MJ38_9BACL</name>
<organism evidence="3 4">
    <name type="scientific">Brevibacillus formosus</name>
    <dbReference type="NCBI Taxonomy" id="54913"/>
    <lineage>
        <taxon>Bacteria</taxon>
        <taxon>Bacillati</taxon>
        <taxon>Bacillota</taxon>
        <taxon>Bacilli</taxon>
        <taxon>Bacillales</taxon>
        <taxon>Paenibacillaceae</taxon>
        <taxon>Brevibacillus</taxon>
    </lineage>
</organism>
<dbReference type="RefSeq" id="WP_088908578.1">
    <property type="nucleotide sequence ID" value="NZ_CP018145.1"/>
</dbReference>
<dbReference type="KEGG" id="bfm:BP422_15635"/>
<dbReference type="Pfam" id="PF20441">
    <property type="entry name" value="TerL_nuclease"/>
    <property type="match status" value="1"/>
</dbReference>
<dbReference type="InterPro" id="IPR005021">
    <property type="entry name" value="Terminase_largesu-like"/>
</dbReference>
<dbReference type="EMBL" id="CP018145">
    <property type="protein sequence ID" value="ASJ54872.1"/>
    <property type="molecule type" value="Genomic_DNA"/>
</dbReference>
<dbReference type="PANTHER" id="PTHR41287">
    <property type="match status" value="1"/>
</dbReference>
<dbReference type="Proteomes" id="UP000197781">
    <property type="component" value="Chromosome"/>
</dbReference>
<evidence type="ECO:0008006" key="5">
    <source>
        <dbReference type="Google" id="ProtNLM"/>
    </source>
</evidence>
<protein>
    <recommendedName>
        <fullName evidence="5">Terminase</fullName>
    </recommendedName>
</protein>
<evidence type="ECO:0000259" key="2">
    <source>
        <dbReference type="Pfam" id="PF20441"/>
    </source>
</evidence>